<accession>A0A224YPY2</accession>
<dbReference type="AlphaFoldDB" id="A0A224YPY2"/>
<name>A0A224YPY2_9ACAR</name>
<organism evidence="2">
    <name type="scientific">Rhipicephalus zambeziensis</name>
    <dbReference type="NCBI Taxonomy" id="60191"/>
    <lineage>
        <taxon>Eukaryota</taxon>
        <taxon>Metazoa</taxon>
        <taxon>Ecdysozoa</taxon>
        <taxon>Arthropoda</taxon>
        <taxon>Chelicerata</taxon>
        <taxon>Arachnida</taxon>
        <taxon>Acari</taxon>
        <taxon>Parasitiformes</taxon>
        <taxon>Ixodida</taxon>
        <taxon>Ixodoidea</taxon>
        <taxon>Ixodidae</taxon>
        <taxon>Rhipicephalinae</taxon>
        <taxon>Rhipicephalus</taxon>
        <taxon>Rhipicephalus</taxon>
    </lineage>
</organism>
<dbReference type="SUPFAM" id="SSF51445">
    <property type="entry name" value="(Trans)glycosidases"/>
    <property type="match status" value="1"/>
</dbReference>
<dbReference type="Pfam" id="PF00704">
    <property type="entry name" value="Glyco_hydro_18"/>
    <property type="match status" value="1"/>
</dbReference>
<proteinExistence type="predicted"/>
<feature type="domain" description="GH18" evidence="1">
    <location>
        <begin position="1"/>
        <end position="93"/>
    </location>
</feature>
<sequence length="93" mass="10135">MGGNDALAALAAIRKRKPTLELMISVKGDVNVKEMLWSPSKRQRFVQSVASTLRAANLTGVDLNLEPPNILYALQYVKLLKVRTAPCATTVVV</sequence>
<dbReference type="InterPro" id="IPR017853">
    <property type="entry name" value="GH"/>
</dbReference>
<dbReference type="InterPro" id="IPR001223">
    <property type="entry name" value="Glyco_hydro18_cat"/>
</dbReference>
<reference evidence="2" key="1">
    <citation type="journal article" date="2017" name="Parasit. Vectors">
        <title>Sialotranscriptomics of Rhipicephalus zambeziensis reveals intricate expression profiles of secretory proteins and suggests tight temporal transcriptional regulation during blood-feeding.</title>
        <authorList>
            <person name="de Castro M.H."/>
            <person name="de Klerk D."/>
            <person name="Pienaar R."/>
            <person name="Rees D.J.G."/>
            <person name="Mans B.J."/>
        </authorList>
    </citation>
    <scope>NUCLEOTIDE SEQUENCE</scope>
    <source>
        <tissue evidence="2">Salivary glands</tissue>
    </source>
</reference>
<evidence type="ECO:0000313" key="2">
    <source>
        <dbReference type="EMBL" id="MAA19647.1"/>
    </source>
</evidence>
<dbReference type="EMBL" id="GFPF01008501">
    <property type="protein sequence ID" value="MAA19647.1"/>
    <property type="molecule type" value="Transcribed_RNA"/>
</dbReference>
<protein>
    <submittedName>
        <fullName evidence="2">Protein containing GH18 chitinase-like domain</fullName>
    </submittedName>
</protein>
<dbReference type="GO" id="GO:0005975">
    <property type="term" value="P:carbohydrate metabolic process"/>
    <property type="evidence" value="ECO:0007669"/>
    <property type="project" value="InterPro"/>
</dbReference>
<dbReference type="PROSITE" id="PS51910">
    <property type="entry name" value="GH18_2"/>
    <property type="match status" value="1"/>
</dbReference>
<dbReference type="Gene3D" id="3.20.20.80">
    <property type="entry name" value="Glycosidases"/>
    <property type="match status" value="1"/>
</dbReference>
<evidence type="ECO:0000259" key="1">
    <source>
        <dbReference type="PROSITE" id="PS51910"/>
    </source>
</evidence>